<feature type="domain" description="ABC transporter" evidence="10">
    <location>
        <begin position="177"/>
        <end position="411"/>
    </location>
</feature>
<evidence type="ECO:0000256" key="1">
    <source>
        <dbReference type="ARBA" id="ARBA00004141"/>
    </source>
</evidence>
<dbReference type="Pfam" id="PF00005">
    <property type="entry name" value="ABC_tran"/>
    <property type="match status" value="1"/>
</dbReference>
<feature type="compositionally biased region" description="Polar residues" evidence="8">
    <location>
        <begin position="25"/>
        <end position="36"/>
    </location>
</feature>
<dbReference type="OrthoDB" id="6500128at2759"/>
<dbReference type="GO" id="GO:0005524">
    <property type="term" value="F:ATP binding"/>
    <property type="evidence" value="ECO:0007669"/>
    <property type="project" value="UniProtKB-KW"/>
</dbReference>
<keyword evidence="12" id="KW-1185">Reference proteome</keyword>
<name>A0A2T7P788_POMCA</name>
<dbReference type="GO" id="GO:0016020">
    <property type="term" value="C:membrane"/>
    <property type="evidence" value="ECO:0007669"/>
    <property type="project" value="UniProtKB-SubCell"/>
</dbReference>
<evidence type="ECO:0000256" key="7">
    <source>
        <dbReference type="ARBA" id="ARBA00023136"/>
    </source>
</evidence>
<keyword evidence="2" id="KW-0813">Transport</keyword>
<dbReference type="Gene3D" id="1.20.1560.10">
    <property type="entry name" value="ABC transporter type 1, transmembrane domain"/>
    <property type="match status" value="1"/>
</dbReference>
<keyword evidence="5" id="KW-0067">ATP-binding</keyword>
<keyword evidence="7 9" id="KW-0472">Membrane</keyword>
<evidence type="ECO:0000313" key="11">
    <source>
        <dbReference type="EMBL" id="PVD29256.1"/>
    </source>
</evidence>
<dbReference type="PROSITE" id="PS50893">
    <property type="entry name" value="ABC_TRANSPORTER_2"/>
    <property type="match status" value="1"/>
</dbReference>
<dbReference type="FunFam" id="3.40.50.300:FF:000163">
    <property type="entry name" value="Multidrug resistance-associated protein member 4"/>
    <property type="match status" value="1"/>
</dbReference>
<evidence type="ECO:0000256" key="3">
    <source>
        <dbReference type="ARBA" id="ARBA00022692"/>
    </source>
</evidence>
<reference evidence="11 12" key="1">
    <citation type="submission" date="2018-04" db="EMBL/GenBank/DDBJ databases">
        <title>The genome of golden apple snail Pomacea canaliculata provides insight into stress tolerance and invasive adaptation.</title>
        <authorList>
            <person name="Liu C."/>
            <person name="Liu B."/>
            <person name="Ren Y."/>
            <person name="Zhang Y."/>
            <person name="Wang H."/>
            <person name="Li S."/>
            <person name="Jiang F."/>
            <person name="Yin L."/>
            <person name="Zhang G."/>
            <person name="Qian W."/>
            <person name="Fan W."/>
        </authorList>
    </citation>
    <scope>NUCLEOTIDE SEQUENCE [LARGE SCALE GENOMIC DNA]</scope>
    <source>
        <strain evidence="11">SZHN2017</strain>
        <tissue evidence="11">Muscle</tissue>
    </source>
</reference>
<dbReference type="InterPro" id="IPR003593">
    <property type="entry name" value="AAA+_ATPase"/>
</dbReference>
<organism evidence="11 12">
    <name type="scientific">Pomacea canaliculata</name>
    <name type="common">Golden apple snail</name>
    <dbReference type="NCBI Taxonomy" id="400727"/>
    <lineage>
        <taxon>Eukaryota</taxon>
        <taxon>Metazoa</taxon>
        <taxon>Spiralia</taxon>
        <taxon>Lophotrochozoa</taxon>
        <taxon>Mollusca</taxon>
        <taxon>Gastropoda</taxon>
        <taxon>Caenogastropoda</taxon>
        <taxon>Architaenioglossa</taxon>
        <taxon>Ampullarioidea</taxon>
        <taxon>Ampullariidae</taxon>
        <taxon>Pomacea</taxon>
    </lineage>
</organism>
<protein>
    <recommendedName>
        <fullName evidence="10">ABC transporter domain-containing protein</fullName>
    </recommendedName>
</protein>
<dbReference type="CDD" id="cd03244">
    <property type="entry name" value="ABCC_MRP_domain2"/>
    <property type="match status" value="1"/>
</dbReference>
<dbReference type="SUPFAM" id="SSF90123">
    <property type="entry name" value="ABC transporter transmembrane region"/>
    <property type="match status" value="1"/>
</dbReference>
<feature type="transmembrane region" description="Helical" evidence="9">
    <location>
        <begin position="84"/>
        <end position="106"/>
    </location>
</feature>
<dbReference type="GO" id="GO:0016887">
    <property type="term" value="F:ATP hydrolysis activity"/>
    <property type="evidence" value="ECO:0007669"/>
    <property type="project" value="InterPro"/>
</dbReference>
<dbReference type="OMA" id="LETICTI"/>
<dbReference type="PANTHER" id="PTHR24223">
    <property type="entry name" value="ATP-BINDING CASSETTE SUB-FAMILY C"/>
    <property type="match status" value="1"/>
</dbReference>
<dbReference type="AlphaFoldDB" id="A0A2T7P788"/>
<comment type="subcellular location">
    <subcellularLocation>
        <location evidence="1">Membrane</location>
        <topology evidence="1">Multi-pass membrane protein</topology>
    </subcellularLocation>
</comment>
<keyword evidence="4" id="KW-0547">Nucleotide-binding</keyword>
<evidence type="ECO:0000256" key="5">
    <source>
        <dbReference type="ARBA" id="ARBA00022840"/>
    </source>
</evidence>
<dbReference type="STRING" id="400727.A0A2T7P788"/>
<feature type="region of interest" description="Disordered" evidence="8">
    <location>
        <begin position="25"/>
        <end position="53"/>
    </location>
</feature>
<evidence type="ECO:0000259" key="10">
    <source>
        <dbReference type="PROSITE" id="PS50893"/>
    </source>
</evidence>
<evidence type="ECO:0000256" key="2">
    <source>
        <dbReference type="ARBA" id="ARBA00022448"/>
    </source>
</evidence>
<dbReference type="InterPro" id="IPR050173">
    <property type="entry name" value="ABC_transporter_C-like"/>
</dbReference>
<keyword evidence="6 9" id="KW-1133">Transmembrane helix</keyword>
<proteinExistence type="predicted"/>
<evidence type="ECO:0000256" key="9">
    <source>
        <dbReference type="SAM" id="Phobius"/>
    </source>
</evidence>
<keyword evidence="3 9" id="KW-0812">Transmembrane</keyword>
<dbReference type="SMART" id="SM00382">
    <property type="entry name" value="AAA"/>
    <property type="match status" value="1"/>
</dbReference>
<evidence type="ECO:0000256" key="8">
    <source>
        <dbReference type="SAM" id="MobiDB-lite"/>
    </source>
</evidence>
<evidence type="ECO:0000256" key="6">
    <source>
        <dbReference type="ARBA" id="ARBA00022989"/>
    </source>
</evidence>
<dbReference type="SUPFAM" id="SSF52540">
    <property type="entry name" value="P-loop containing nucleoside triphosphate hydrolases"/>
    <property type="match status" value="1"/>
</dbReference>
<accession>A0A2T7P788</accession>
<dbReference type="GO" id="GO:0042626">
    <property type="term" value="F:ATPase-coupled transmembrane transporter activity"/>
    <property type="evidence" value="ECO:0007669"/>
    <property type="project" value="TreeGrafter"/>
</dbReference>
<comment type="caution">
    <text evidence="11">The sequence shown here is derived from an EMBL/GenBank/DDBJ whole genome shotgun (WGS) entry which is preliminary data.</text>
</comment>
<dbReference type="InterPro" id="IPR027417">
    <property type="entry name" value="P-loop_NTPase"/>
</dbReference>
<dbReference type="InterPro" id="IPR036640">
    <property type="entry name" value="ABC1_TM_sf"/>
</dbReference>
<dbReference type="Proteomes" id="UP000245119">
    <property type="component" value="Linkage Group LG6"/>
</dbReference>
<sequence length="429" mass="45913">MVPTANSELTVVSEILRDYVTAATSSGGQDSISSVRPSHGCSERSSRPEVGGCFSGETRSAASRWTSGLQSQAGVRRNTASRWLGVRMVALGVTIVGVASSLSVVFRRTLTSGVVGLTISYALDVTENLNWLVRMTGDLETDAASIERIDEYSRLASEANSHCTLQPAPCWPLLGRIQYLNVTASHSPLSPPVLRGLNFTIQPGEKVGLVGRTGAGKTSLWSVLIGLLTPTGGAVVIDGLDVCTVPIHVLRSRVAVLPQEPFVLEGSIRLNLDPTGQINDEQMWEALRKVRLAKHIRSLPKGLDTQCQSDGSIFSTGQKQLLCLARLLLRPAKIVVLDEATSSVDAKTAAVIDQTLIHACAKRTVLVVAHRLSTILNCNRVIVLDKGSVVEMDTPARLMANPLSFFSRLAASSGLMNPQSSHPRQLVAP</sequence>
<evidence type="ECO:0000256" key="4">
    <source>
        <dbReference type="ARBA" id="ARBA00022741"/>
    </source>
</evidence>
<dbReference type="InterPro" id="IPR003439">
    <property type="entry name" value="ABC_transporter-like_ATP-bd"/>
</dbReference>
<dbReference type="Gene3D" id="3.40.50.300">
    <property type="entry name" value="P-loop containing nucleotide triphosphate hydrolases"/>
    <property type="match status" value="1"/>
</dbReference>
<dbReference type="PANTHER" id="PTHR24223:SF441">
    <property type="match status" value="1"/>
</dbReference>
<gene>
    <name evidence="11" type="ORF">C0Q70_11853</name>
</gene>
<dbReference type="EMBL" id="PZQS01000006">
    <property type="protein sequence ID" value="PVD29256.1"/>
    <property type="molecule type" value="Genomic_DNA"/>
</dbReference>
<evidence type="ECO:0000313" key="12">
    <source>
        <dbReference type="Proteomes" id="UP000245119"/>
    </source>
</evidence>